<dbReference type="EMBL" id="AKHW03003201">
    <property type="protein sequence ID" value="KYO35244.1"/>
    <property type="molecule type" value="Genomic_DNA"/>
</dbReference>
<evidence type="ECO:0000259" key="2">
    <source>
        <dbReference type="Pfam" id="PF13837"/>
    </source>
</evidence>
<evidence type="ECO:0000256" key="1">
    <source>
        <dbReference type="SAM" id="MobiDB-lite"/>
    </source>
</evidence>
<dbReference type="PANTHER" id="PTHR47595">
    <property type="entry name" value="HEAT SHOCK 70 KDA PROTEIN 14"/>
    <property type="match status" value="1"/>
</dbReference>
<sequence length="406" mass="45336">MPIHALAFTGLGNLRPRPAPRTPLPPAATLRHHQPPRHDSLSLLLTTTTHCHLLEPPQICCHPPSLLPATAMPGPAPTDTQVRGPNWTHAETSDLIAIWGDIEAQQQFAHSTRANAHMFKEMARRMQECGHQRTGQQCRVKAKALRAQYIHFRDNNKQSRATPRTMPFLHELEKILAPTDPGEPHQVFSSCGLEKPMSQEDSLGESTSGLPHQVPVHSLLSASPTSSGSPGHHLPWLFWRWPSEDDRGGMSPADASSSSSQEGATTRLAICHASLPWEASAFQTSSLWPGTTPNHGEHLPYPPDPAAGHGGELPGNHRNGTPRTPEDTASAHNMRRLRQCKSQDWTALLNRLVTVSEEQLEESRTWHRCWLHEFHEMRQAMEQSDCEDREAWRVESEVLYRFSAIK</sequence>
<gene>
    <name evidence="3" type="ORF">Y1Q_0007859</name>
</gene>
<comment type="caution">
    <text evidence="3">The sequence shown here is derived from an EMBL/GenBank/DDBJ whole genome shotgun (WGS) entry which is preliminary data.</text>
</comment>
<dbReference type="AlphaFoldDB" id="A0A151NEN2"/>
<dbReference type="PANTHER" id="PTHR47595:SF1">
    <property type="entry name" value="MYB_SANT-LIKE DNA-BINDING DOMAIN-CONTAINING PROTEIN"/>
    <property type="match status" value="1"/>
</dbReference>
<dbReference type="Pfam" id="PF13837">
    <property type="entry name" value="Myb_DNA-bind_4"/>
    <property type="match status" value="1"/>
</dbReference>
<protein>
    <recommendedName>
        <fullName evidence="2">Myb/SANT-like DNA-binding domain-containing protein</fullName>
    </recommendedName>
</protein>
<feature type="compositionally biased region" description="Pro residues" evidence="1">
    <location>
        <begin position="17"/>
        <end position="26"/>
    </location>
</feature>
<evidence type="ECO:0000313" key="4">
    <source>
        <dbReference type="Proteomes" id="UP000050525"/>
    </source>
</evidence>
<dbReference type="InterPro" id="IPR044822">
    <property type="entry name" value="Myb_DNA-bind_4"/>
</dbReference>
<dbReference type="Gene3D" id="1.10.10.60">
    <property type="entry name" value="Homeodomain-like"/>
    <property type="match status" value="1"/>
</dbReference>
<feature type="domain" description="Myb/SANT-like DNA-binding" evidence="2">
    <location>
        <begin position="85"/>
        <end position="175"/>
    </location>
</feature>
<proteinExistence type="predicted"/>
<evidence type="ECO:0000313" key="3">
    <source>
        <dbReference type="EMBL" id="KYO35244.1"/>
    </source>
</evidence>
<feature type="region of interest" description="Disordered" evidence="1">
    <location>
        <begin position="286"/>
        <end position="333"/>
    </location>
</feature>
<accession>A0A151NEN2</accession>
<dbReference type="Proteomes" id="UP000050525">
    <property type="component" value="Unassembled WGS sequence"/>
</dbReference>
<feature type="region of interest" description="Disordered" evidence="1">
    <location>
        <begin position="9"/>
        <end position="36"/>
    </location>
</feature>
<reference evidence="3 4" key="1">
    <citation type="journal article" date="2012" name="Genome Biol.">
        <title>Sequencing three crocodilian genomes to illuminate the evolution of archosaurs and amniotes.</title>
        <authorList>
            <person name="St John J.A."/>
            <person name="Braun E.L."/>
            <person name="Isberg S.R."/>
            <person name="Miles L.G."/>
            <person name="Chong A.Y."/>
            <person name="Gongora J."/>
            <person name="Dalzell P."/>
            <person name="Moran C."/>
            <person name="Bed'hom B."/>
            <person name="Abzhanov A."/>
            <person name="Burgess S.C."/>
            <person name="Cooksey A.M."/>
            <person name="Castoe T.A."/>
            <person name="Crawford N.G."/>
            <person name="Densmore L.D."/>
            <person name="Drew J.C."/>
            <person name="Edwards S.V."/>
            <person name="Faircloth B.C."/>
            <person name="Fujita M.K."/>
            <person name="Greenwold M.J."/>
            <person name="Hoffmann F.G."/>
            <person name="Howard J.M."/>
            <person name="Iguchi T."/>
            <person name="Janes D.E."/>
            <person name="Khan S.Y."/>
            <person name="Kohno S."/>
            <person name="de Koning A.J."/>
            <person name="Lance S.L."/>
            <person name="McCarthy F.M."/>
            <person name="McCormack J.E."/>
            <person name="Merchant M.E."/>
            <person name="Peterson D.G."/>
            <person name="Pollock D.D."/>
            <person name="Pourmand N."/>
            <person name="Raney B.J."/>
            <person name="Roessler K.A."/>
            <person name="Sanford J.R."/>
            <person name="Sawyer R.H."/>
            <person name="Schmidt C.J."/>
            <person name="Triplett E.W."/>
            <person name="Tuberville T.D."/>
            <person name="Venegas-Anaya M."/>
            <person name="Howard J.T."/>
            <person name="Jarvis E.D."/>
            <person name="Guillette L.J.Jr."/>
            <person name="Glenn T.C."/>
            <person name="Green R.E."/>
            <person name="Ray D.A."/>
        </authorList>
    </citation>
    <scope>NUCLEOTIDE SEQUENCE [LARGE SCALE GENOMIC DNA]</scope>
    <source>
        <strain evidence="3">KSC_2009_1</strain>
    </source>
</reference>
<keyword evidence="4" id="KW-1185">Reference proteome</keyword>
<organism evidence="3 4">
    <name type="scientific">Alligator mississippiensis</name>
    <name type="common">American alligator</name>
    <dbReference type="NCBI Taxonomy" id="8496"/>
    <lineage>
        <taxon>Eukaryota</taxon>
        <taxon>Metazoa</taxon>
        <taxon>Chordata</taxon>
        <taxon>Craniata</taxon>
        <taxon>Vertebrata</taxon>
        <taxon>Euteleostomi</taxon>
        <taxon>Archelosauria</taxon>
        <taxon>Archosauria</taxon>
        <taxon>Crocodylia</taxon>
        <taxon>Alligatoridae</taxon>
        <taxon>Alligatorinae</taxon>
        <taxon>Alligator</taxon>
    </lineage>
</organism>
<name>A0A151NEN2_ALLMI</name>